<keyword evidence="1" id="KW-0812">Transmembrane</keyword>
<feature type="transmembrane region" description="Helical" evidence="1">
    <location>
        <begin position="12"/>
        <end position="31"/>
    </location>
</feature>
<protein>
    <submittedName>
        <fullName evidence="2">Membrane protein</fullName>
    </submittedName>
</protein>
<dbReference type="AlphaFoldDB" id="A0A0A0IDI8"/>
<dbReference type="RefSeq" id="WP_039257568.1">
    <property type="nucleotide sequence ID" value="NZ_JDRY01000050.1"/>
</dbReference>
<proteinExistence type="predicted"/>
<organism evidence="2 3">
    <name type="scientific">Clostridium botulinum C/D str. DC5</name>
    <dbReference type="NCBI Taxonomy" id="1443128"/>
    <lineage>
        <taxon>Bacteria</taxon>
        <taxon>Bacillati</taxon>
        <taxon>Bacillota</taxon>
        <taxon>Clostridia</taxon>
        <taxon>Eubacteriales</taxon>
        <taxon>Clostridiaceae</taxon>
        <taxon>Clostridium</taxon>
    </lineage>
</organism>
<gene>
    <name evidence="2" type="ORF">Z955_10925</name>
</gene>
<evidence type="ECO:0000313" key="2">
    <source>
        <dbReference type="EMBL" id="KGM98578.1"/>
    </source>
</evidence>
<accession>A0A0A0IDI8</accession>
<reference evidence="2 3" key="1">
    <citation type="submission" date="2014-01" db="EMBL/GenBank/DDBJ databases">
        <title>Plasmidome dynamics in the species complex Clostridium novyi sensu lato converts strains of independent lineages into distinctly different pathogens.</title>
        <authorList>
            <person name="Skarin H."/>
            <person name="Segerman B."/>
        </authorList>
    </citation>
    <scope>NUCLEOTIDE SEQUENCE [LARGE SCALE GENOMIC DNA]</scope>
    <source>
        <strain evidence="2 3">DC5</strain>
    </source>
</reference>
<dbReference type="Proteomes" id="UP000030014">
    <property type="component" value="Unassembled WGS sequence"/>
</dbReference>
<evidence type="ECO:0000313" key="3">
    <source>
        <dbReference type="Proteomes" id="UP000030014"/>
    </source>
</evidence>
<comment type="caution">
    <text evidence="2">The sequence shown here is derived from an EMBL/GenBank/DDBJ whole genome shotgun (WGS) entry which is preliminary data.</text>
</comment>
<keyword evidence="1" id="KW-1133">Transmembrane helix</keyword>
<evidence type="ECO:0000256" key="1">
    <source>
        <dbReference type="SAM" id="Phobius"/>
    </source>
</evidence>
<keyword evidence="1" id="KW-0472">Membrane</keyword>
<dbReference type="EMBL" id="JDRY01000050">
    <property type="protein sequence ID" value="KGM98578.1"/>
    <property type="molecule type" value="Genomic_DNA"/>
</dbReference>
<name>A0A0A0IDI8_CLOBO</name>
<sequence>MKLILVDRRKAKVFCILVLLMGVLFGIGELIKGQLNPVSLMQNNIKSLKEYKVLDGKLSYQLPSGWECRLKSFPGNQIIYHNEFVSKDMSISGFVQVWNEKKDLKTFLDNSKTYSEKQNKIKNYEIKEVSINGSQGYYTNYTMKVNEREYIASEYFIKYKKGFIRFSFFNNKENYKGDMKGLYDAILKTIKLK</sequence>